<evidence type="ECO:0000259" key="9">
    <source>
        <dbReference type="Pfam" id="PF17767"/>
    </source>
</evidence>
<dbReference type="InterPro" id="IPR007229">
    <property type="entry name" value="Nic_PRibTrfase-Fam"/>
</dbReference>
<dbReference type="SUPFAM" id="SSF54675">
    <property type="entry name" value="Nicotinate/Quinolinate PRTase N-terminal domain-like"/>
    <property type="match status" value="1"/>
</dbReference>
<comment type="pathway">
    <text evidence="1">Cofactor biosynthesis; NAD(+) biosynthesis; nicotinate D-ribonucleotide from nicotinate: step 1/1.</text>
</comment>
<dbReference type="AlphaFoldDB" id="A0A1C7M8D7"/>
<evidence type="ECO:0000256" key="1">
    <source>
        <dbReference type="ARBA" id="ARBA00004952"/>
    </source>
</evidence>
<evidence type="ECO:0000256" key="3">
    <source>
        <dbReference type="ARBA" id="ARBA00013236"/>
    </source>
</evidence>
<keyword evidence="10" id="KW-0328">Glycosyltransferase</keyword>
<evidence type="ECO:0000313" key="10">
    <source>
        <dbReference type="EMBL" id="OBZ72659.1"/>
    </source>
</evidence>
<dbReference type="GO" id="GO:0005829">
    <property type="term" value="C:cytosol"/>
    <property type="evidence" value="ECO:0007669"/>
    <property type="project" value="TreeGrafter"/>
</dbReference>
<accession>A0A1C7M8D7</accession>
<dbReference type="EMBL" id="LUGG01000009">
    <property type="protein sequence ID" value="OBZ72659.1"/>
    <property type="molecule type" value="Genomic_DNA"/>
</dbReference>
<dbReference type="InterPro" id="IPR040727">
    <property type="entry name" value="NAPRTase_N"/>
</dbReference>
<feature type="domain" description="Nicotinate/nicotinamide phosphoribosyltransferase" evidence="8">
    <location>
        <begin position="200"/>
        <end position="314"/>
    </location>
</feature>
<keyword evidence="4" id="KW-0597">Phosphoprotein</keyword>
<keyword evidence="11" id="KW-1185">Reference proteome</keyword>
<keyword evidence="10" id="KW-0808">Transferase</keyword>
<dbReference type="GO" id="GO:0004516">
    <property type="term" value="F:nicotinate phosphoribosyltransferase activity"/>
    <property type="evidence" value="ECO:0007669"/>
    <property type="project" value="UniProtKB-EC"/>
</dbReference>
<comment type="similarity">
    <text evidence="2">Belongs to the NAPRTase family.</text>
</comment>
<dbReference type="Pfam" id="PF17767">
    <property type="entry name" value="NAPRTase_N"/>
    <property type="match status" value="1"/>
</dbReference>
<dbReference type="OMA" id="IEHCLEY"/>
<dbReference type="PANTHER" id="PTHR11098:SF1">
    <property type="entry name" value="NICOTINATE PHOSPHORIBOSYLTRANSFERASE"/>
    <property type="match status" value="1"/>
</dbReference>
<evidence type="ECO:0000259" key="8">
    <source>
        <dbReference type="Pfam" id="PF04095"/>
    </source>
</evidence>
<organism evidence="10 11">
    <name type="scientific">Grifola frondosa</name>
    <name type="common">Maitake</name>
    <name type="synonym">Polyporus frondosus</name>
    <dbReference type="NCBI Taxonomy" id="5627"/>
    <lineage>
        <taxon>Eukaryota</taxon>
        <taxon>Fungi</taxon>
        <taxon>Dikarya</taxon>
        <taxon>Basidiomycota</taxon>
        <taxon>Agaricomycotina</taxon>
        <taxon>Agaricomycetes</taxon>
        <taxon>Polyporales</taxon>
        <taxon>Grifolaceae</taxon>
        <taxon>Grifola</taxon>
    </lineage>
</organism>
<evidence type="ECO:0000256" key="7">
    <source>
        <dbReference type="ARBA" id="ARBA00048668"/>
    </source>
</evidence>
<dbReference type="OrthoDB" id="193380at2759"/>
<dbReference type="Pfam" id="PF04095">
    <property type="entry name" value="NAPRTase"/>
    <property type="match status" value="1"/>
</dbReference>
<dbReference type="PIRSF" id="PIRSF000484">
    <property type="entry name" value="NAPRT"/>
    <property type="match status" value="1"/>
</dbReference>
<name>A0A1C7M8D7_GRIFR</name>
<reference evidence="10 11" key="1">
    <citation type="submission" date="2016-03" db="EMBL/GenBank/DDBJ databases">
        <title>Whole genome sequencing of Grifola frondosa 9006-11.</title>
        <authorList>
            <person name="Min B."/>
            <person name="Park H."/>
            <person name="Kim J.-G."/>
            <person name="Cho H."/>
            <person name="Oh Y.-L."/>
            <person name="Kong W.-S."/>
            <person name="Choi I.-G."/>
        </authorList>
    </citation>
    <scope>NUCLEOTIDE SEQUENCE [LARGE SCALE GENOMIC DNA]</scope>
    <source>
        <strain evidence="10 11">9006-11</strain>
    </source>
</reference>
<dbReference type="STRING" id="5627.A0A1C7M8D7"/>
<dbReference type="Gene3D" id="3.20.140.10">
    <property type="entry name" value="nicotinate phosphoribosyltransferase"/>
    <property type="match status" value="1"/>
</dbReference>
<dbReference type="SUPFAM" id="SSF51690">
    <property type="entry name" value="Nicotinate/Quinolinate PRTase C-terminal domain-like"/>
    <property type="match status" value="1"/>
</dbReference>
<dbReference type="GO" id="GO:0034355">
    <property type="term" value="P:NAD+ biosynthetic process via the salvage pathway"/>
    <property type="evidence" value="ECO:0007669"/>
    <property type="project" value="TreeGrafter"/>
</dbReference>
<dbReference type="InterPro" id="IPR036068">
    <property type="entry name" value="Nicotinate_pribotase-like_C"/>
</dbReference>
<dbReference type="UniPathway" id="UPA00253">
    <property type="reaction ID" value="UER00457"/>
</dbReference>
<evidence type="ECO:0000256" key="4">
    <source>
        <dbReference type="ARBA" id="ARBA00022553"/>
    </source>
</evidence>
<protein>
    <recommendedName>
        <fullName evidence="3">nicotinate phosphoribosyltransferase</fullName>
        <ecNumber evidence="3">6.3.4.21</ecNumber>
    </recommendedName>
</protein>
<dbReference type="InterPro" id="IPR041525">
    <property type="entry name" value="N/Namide_PRibTrfase"/>
</dbReference>
<proteinExistence type="inferred from homology"/>
<evidence type="ECO:0000313" key="11">
    <source>
        <dbReference type="Proteomes" id="UP000092993"/>
    </source>
</evidence>
<sequence length="314" mass="36219">MSITDSGADNGVVLPASILDTDLYKFTMQQAVLHHFPDVHATYKFTHRDKDVFFPRHCFERFKLSVSHFGELRLSDTEHRWLAEACPYFSPDYLQYVAAYRFKTDQVHLEFEPVSEDGRLGNIHIEAGGPWVETILWEVPLMACLSEIYFKTVDTDWNYDGQEVNSARDDAAPFTPRNSSCRASSELHEIYPEREIVRNNNVYLAFKYGVTAVGTIAHEWFMAVGALRGYEHANAIALNLWEDVYPEVLHLALTDTFSTEAFYKDFLQNKEQAVKWAGLRQDSGDPFIYAPRAKEVYMQLNIDYHKKMIIFSDA</sequence>
<evidence type="ECO:0000256" key="5">
    <source>
        <dbReference type="ARBA" id="ARBA00022598"/>
    </source>
</evidence>
<keyword evidence="6" id="KW-0662">Pyridine nucleotide biosynthesis</keyword>
<keyword evidence="5" id="KW-0436">Ligase</keyword>
<comment type="catalytic activity">
    <reaction evidence="7">
        <text>5-phospho-alpha-D-ribose 1-diphosphate + nicotinate + ATP + H2O = nicotinate beta-D-ribonucleotide + ADP + phosphate + diphosphate</text>
        <dbReference type="Rhea" id="RHEA:36163"/>
        <dbReference type="ChEBI" id="CHEBI:15377"/>
        <dbReference type="ChEBI" id="CHEBI:30616"/>
        <dbReference type="ChEBI" id="CHEBI:32544"/>
        <dbReference type="ChEBI" id="CHEBI:33019"/>
        <dbReference type="ChEBI" id="CHEBI:43474"/>
        <dbReference type="ChEBI" id="CHEBI:57502"/>
        <dbReference type="ChEBI" id="CHEBI:58017"/>
        <dbReference type="ChEBI" id="CHEBI:456216"/>
        <dbReference type="EC" id="6.3.4.21"/>
    </reaction>
</comment>
<gene>
    <name evidence="10" type="primary">pncB</name>
    <name evidence="10" type="ORF">A0H81_07478</name>
</gene>
<feature type="domain" description="Nicotinate phosphoribosyltransferase N-terminal" evidence="9">
    <location>
        <begin position="19"/>
        <end position="146"/>
    </location>
</feature>
<evidence type="ECO:0000256" key="2">
    <source>
        <dbReference type="ARBA" id="ARBA00010897"/>
    </source>
</evidence>
<dbReference type="Proteomes" id="UP000092993">
    <property type="component" value="Unassembled WGS sequence"/>
</dbReference>
<evidence type="ECO:0000256" key="6">
    <source>
        <dbReference type="ARBA" id="ARBA00022642"/>
    </source>
</evidence>
<dbReference type="PANTHER" id="PTHR11098">
    <property type="entry name" value="NICOTINATE PHOSPHORIBOSYLTRANSFERASE"/>
    <property type="match status" value="1"/>
</dbReference>
<dbReference type="GO" id="GO:0016757">
    <property type="term" value="F:glycosyltransferase activity"/>
    <property type="evidence" value="ECO:0007669"/>
    <property type="project" value="UniProtKB-KW"/>
</dbReference>
<comment type="caution">
    <text evidence="10">The sequence shown here is derived from an EMBL/GenBank/DDBJ whole genome shotgun (WGS) entry which is preliminary data.</text>
</comment>
<dbReference type="EC" id="6.3.4.21" evidence="3"/>